<reference evidence="1 2" key="1">
    <citation type="journal article" date="2020" name="Mol. Biol. Evol.">
        <title>Distinct Expression and Methylation Patterns for Genes with Different Fates following a Single Whole-Genome Duplication in Flowering Plants.</title>
        <authorList>
            <person name="Shi T."/>
            <person name="Rahmani R.S."/>
            <person name="Gugger P.F."/>
            <person name="Wang M."/>
            <person name="Li H."/>
            <person name="Zhang Y."/>
            <person name="Li Z."/>
            <person name="Wang Q."/>
            <person name="Van de Peer Y."/>
            <person name="Marchal K."/>
            <person name="Chen J."/>
        </authorList>
    </citation>
    <scope>NUCLEOTIDE SEQUENCE [LARGE SCALE GENOMIC DNA]</scope>
    <source>
        <tissue evidence="1">Leaf</tissue>
    </source>
</reference>
<gene>
    <name evidence="1" type="ORF">HUJ06_009928</name>
</gene>
<evidence type="ECO:0000313" key="1">
    <source>
        <dbReference type="EMBL" id="DAD31077.1"/>
    </source>
</evidence>
<comment type="caution">
    <text evidence="1">The sequence shown here is derived from an EMBL/GenBank/DDBJ whole genome shotgun (WGS) entry which is preliminary data.</text>
</comment>
<accession>A0A822YEZ4</accession>
<sequence>MLFRDIPSGFVSCGSAFVIVCLKMEGFQQKRSFGKGKPYHGCAATLRNIFDQKSDINLVLTERVLNEDLLPAVVVITSSGDEDEDDLDFLHWGRIVLVRPRIFNFWI</sequence>
<proteinExistence type="predicted"/>
<keyword evidence="2" id="KW-1185">Reference proteome</keyword>
<protein>
    <submittedName>
        <fullName evidence="1">Uncharacterized protein</fullName>
    </submittedName>
</protein>
<evidence type="ECO:0000313" key="2">
    <source>
        <dbReference type="Proteomes" id="UP000607653"/>
    </source>
</evidence>
<dbReference type="Proteomes" id="UP000607653">
    <property type="component" value="Unassembled WGS sequence"/>
</dbReference>
<dbReference type="EMBL" id="DUZY01000003">
    <property type="protein sequence ID" value="DAD31077.1"/>
    <property type="molecule type" value="Genomic_DNA"/>
</dbReference>
<organism evidence="1 2">
    <name type="scientific">Nelumbo nucifera</name>
    <name type="common">Sacred lotus</name>
    <dbReference type="NCBI Taxonomy" id="4432"/>
    <lineage>
        <taxon>Eukaryota</taxon>
        <taxon>Viridiplantae</taxon>
        <taxon>Streptophyta</taxon>
        <taxon>Embryophyta</taxon>
        <taxon>Tracheophyta</taxon>
        <taxon>Spermatophyta</taxon>
        <taxon>Magnoliopsida</taxon>
        <taxon>Proteales</taxon>
        <taxon>Nelumbonaceae</taxon>
        <taxon>Nelumbo</taxon>
    </lineage>
</organism>
<name>A0A822YEZ4_NELNU</name>
<dbReference type="AlphaFoldDB" id="A0A822YEZ4"/>